<dbReference type="InterPro" id="IPR001173">
    <property type="entry name" value="Glyco_trans_2-like"/>
</dbReference>
<dbReference type="Proteomes" id="UP000238811">
    <property type="component" value="Unassembled WGS sequence"/>
</dbReference>
<dbReference type="SUPFAM" id="SSF53448">
    <property type="entry name" value="Nucleotide-diphospho-sugar transferases"/>
    <property type="match status" value="1"/>
</dbReference>
<keyword evidence="3 5" id="KW-0808">Transferase</keyword>
<comment type="caution">
    <text evidence="5">The sequence shown here is derived from an EMBL/GenBank/DDBJ whole genome shotgun (WGS) entry which is preliminary data.</text>
</comment>
<comment type="similarity">
    <text evidence="1">Belongs to the glycosyltransferase 2 family.</text>
</comment>
<name>A0A2S9TPX3_9BACT</name>
<gene>
    <name evidence="5" type="ORF">CJ668_04645</name>
</gene>
<evidence type="ECO:0000256" key="2">
    <source>
        <dbReference type="ARBA" id="ARBA00022676"/>
    </source>
</evidence>
<evidence type="ECO:0000313" key="5">
    <source>
        <dbReference type="EMBL" id="PRN00888.1"/>
    </source>
</evidence>
<dbReference type="EMBL" id="NXGD01000004">
    <property type="protein sequence ID" value="PRN00888.1"/>
    <property type="molecule type" value="Genomic_DNA"/>
</dbReference>
<evidence type="ECO:0000259" key="4">
    <source>
        <dbReference type="Pfam" id="PF00535"/>
    </source>
</evidence>
<evidence type="ECO:0000256" key="3">
    <source>
        <dbReference type="ARBA" id="ARBA00022679"/>
    </source>
</evidence>
<dbReference type="PANTHER" id="PTHR43179">
    <property type="entry name" value="RHAMNOSYLTRANSFERASE WBBL"/>
    <property type="match status" value="1"/>
</dbReference>
<proteinExistence type="inferred from homology"/>
<sequence>MEICTVVVTFNRYELLKECLDSLLNQSIENTILLVDNASTDGTDKKIIEDGYLKHKNIIYKRLDKNTGGAGGFHFGVKYALENGYDYVWLMDDDAEPELNALELLINNIDDKKYSAYSPKTMIGTKDNHTLSTFGHRGIFDYENCLPAFQKAINLNEYEKNCSEIDMASFVGILIPISSIKKIGLPEERFFIHHDDTEYSLRLVTLGKILMINQSIIYHKEKRQEEKIERKFLWFKKNRIKFERLWLKYFGLRNSVFIAFKYGKGYKRYFLAFKLYFDLIKDILLYDDKKWIRLVFATNSFFDGIRGCFDNEKPTKILRGKK</sequence>
<organism evidence="5 6">
    <name type="scientific">Aliarcobacter cryaerophilus</name>
    <dbReference type="NCBI Taxonomy" id="28198"/>
    <lineage>
        <taxon>Bacteria</taxon>
        <taxon>Pseudomonadati</taxon>
        <taxon>Campylobacterota</taxon>
        <taxon>Epsilonproteobacteria</taxon>
        <taxon>Campylobacterales</taxon>
        <taxon>Arcobacteraceae</taxon>
        <taxon>Aliarcobacter</taxon>
    </lineage>
</organism>
<reference evidence="5 6" key="1">
    <citation type="submission" date="2017-09" db="EMBL/GenBank/DDBJ databases">
        <title>Reassesment of A. cryaerophilus.</title>
        <authorList>
            <person name="Perez-Cataluna A."/>
            <person name="Collado L."/>
            <person name="Salgado O."/>
            <person name="Lefinanco V."/>
            <person name="Figueras M.J."/>
        </authorList>
    </citation>
    <scope>NUCLEOTIDE SEQUENCE [LARGE SCALE GENOMIC DNA]</scope>
    <source>
        <strain evidence="5 6">LMG 10229</strain>
    </source>
</reference>
<dbReference type="Gene3D" id="3.90.550.10">
    <property type="entry name" value="Spore Coat Polysaccharide Biosynthesis Protein SpsA, Chain A"/>
    <property type="match status" value="1"/>
</dbReference>
<evidence type="ECO:0000313" key="6">
    <source>
        <dbReference type="Proteomes" id="UP000238811"/>
    </source>
</evidence>
<dbReference type="CDD" id="cd04185">
    <property type="entry name" value="GT_2_like_b"/>
    <property type="match status" value="1"/>
</dbReference>
<feature type="domain" description="Glycosyltransferase 2-like" evidence="4">
    <location>
        <begin position="6"/>
        <end position="128"/>
    </location>
</feature>
<dbReference type="GO" id="GO:0016757">
    <property type="term" value="F:glycosyltransferase activity"/>
    <property type="evidence" value="ECO:0007669"/>
    <property type="project" value="UniProtKB-KW"/>
</dbReference>
<dbReference type="Pfam" id="PF00535">
    <property type="entry name" value="Glycos_transf_2"/>
    <property type="match status" value="1"/>
</dbReference>
<keyword evidence="2" id="KW-0328">Glycosyltransferase</keyword>
<accession>A0A2S9TPX3</accession>
<evidence type="ECO:0000256" key="1">
    <source>
        <dbReference type="ARBA" id="ARBA00006739"/>
    </source>
</evidence>
<protein>
    <submittedName>
        <fullName evidence="5">Family 2 glycosyl transferase</fullName>
    </submittedName>
</protein>
<dbReference type="InterPro" id="IPR029044">
    <property type="entry name" value="Nucleotide-diphossugar_trans"/>
</dbReference>
<dbReference type="PANTHER" id="PTHR43179:SF12">
    <property type="entry name" value="GALACTOFURANOSYLTRANSFERASE GLFT2"/>
    <property type="match status" value="1"/>
</dbReference>
<dbReference type="AlphaFoldDB" id="A0A2S9TPX3"/>